<feature type="compositionally biased region" description="Basic and acidic residues" evidence="1">
    <location>
        <begin position="1"/>
        <end position="22"/>
    </location>
</feature>
<gene>
    <name evidence="2" type="ORF">BDV30DRAFT_171910</name>
</gene>
<dbReference type="Proteomes" id="UP000326289">
    <property type="component" value="Unassembled WGS sequence"/>
</dbReference>
<protein>
    <submittedName>
        <fullName evidence="2">Uncharacterized protein</fullName>
    </submittedName>
</protein>
<dbReference type="AlphaFoldDB" id="A0A5N6IUC4"/>
<feature type="region of interest" description="Disordered" evidence="1">
    <location>
        <begin position="1"/>
        <end position="24"/>
    </location>
</feature>
<organism evidence="2 3">
    <name type="scientific">Aspergillus minisclerotigenes</name>
    <dbReference type="NCBI Taxonomy" id="656917"/>
    <lineage>
        <taxon>Eukaryota</taxon>
        <taxon>Fungi</taxon>
        <taxon>Dikarya</taxon>
        <taxon>Ascomycota</taxon>
        <taxon>Pezizomycotina</taxon>
        <taxon>Eurotiomycetes</taxon>
        <taxon>Eurotiomycetidae</taxon>
        <taxon>Eurotiales</taxon>
        <taxon>Aspergillaceae</taxon>
        <taxon>Aspergillus</taxon>
        <taxon>Aspergillus subgen. Circumdati</taxon>
    </lineage>
</organism>
<accession>A0A5N6IUC4</accession>
<reference evidence="2 3" key="1">
    <citation type="submission" date="2019-04" db="EMBL/GenBank/DDBJ databases">
        <title>Fungal friends and foes A comparative genomics study of 23 Aspergillus species from section Flavi.</title>
        <authorList>
            <consortium name="DOE Joint Genome Institute"/>
            <person name="Kjaerbolling I."/>
            <person name="Vesth T.C."/>
            <person name="Frisvad J.C."/>
            <person name="Nybo J.L."/>
            <person name="Theobald S."/>
            <person name="Kildgaard S."/>
            <person name="Petersen T.I."/>
            <person name="Kuo A."/>
            <person name="Sato A."/>
            <person name="Lyhne E.K."/>
            <person name="Kogle M.E."/>
            <person name="Wiebenga A."/>
            <person name="Kun R.S."/>
            <person name="Lubbers R.J."/>
            <person name="Makela M.R."/>
            <person name="Barry K."/>
            <person name="Chovatia M."/>
            <person name="Clum A."/>
            <person name="Daum C."/>
            <person name="Haridas S."/>
            <person name="He G."/>
            <person name="LaButti K."/>
            <person name="Lipzen A."/>
            <person name="Mondo S."/>
            <person name="Pangilinan J."/>
            <person name="Riley R."/>
            <person name="Salamov A."/>
            <person name="Simmons B.A."/>
            <person name="Magnuson J.K."/>
            <person name="Henrissat B."/>
            <person name="Mortensen U.H."/>
            <person name="Larsen T.O."/>
            <person name="De vries R.P."/>
            <person name="Grigoriev I.V."/>
            <person name="Machida M."/>
            <person name="Baker S.E."/>
            <person name="Andersen M.R."/>
        </authorList>
    </citation>
    <scope>NUCLEOTIDE SEQUENCE [LARGE SCALE GENOMIC DNA]</scope>
    <source>
        <strain evidence="2 3">CBS 117635</strain>
    </source>
</reference>
<keyword evidence="3" id="KW-1185">Reference proteome</keyword>
<name>A0A5N6IUC4_9EURO</name>
<evidence type="ECO:0000313" key="2">
    <source>
        <dbReference type="EMBL" id="KAB8270261.1"/>
    </source>
</evidence>
<proteinExistence type="predicted"/>
<evidence type="ECO:0000256" key="1">
    <source>
        <dbReference type="SAM" id="MobiDB-lite"/>
    </source>
</evidence>
<dbReference type="EMBL" id="ML732833">
    <property type="protein sequence ID" value="KAB8270261.1"/>
    <property type="molecule type" value="Genomic_DNA"/>
</dbReference>
<evidence type="ECO:0000313" key="3">
    <source>
        <dbReference type="Proteomes" id="UP000326289"/>
    </source>
</evidence>
<sequence length="115" mass="13256">MAIITRKGEREAGERKRNEKASKQACTKCQHSRFTVVRVVKLQGPGEASFSINCRIYQRAHMRVNLVDFRLLHGDSHGQRLSASFSPVSRWEMAEFRVLSPLASQRNKRVWGRQC</sequence>